<evidence type="ECO:0000313" key="2">
    <source>
        <dbReference type="Proteomes" id="UP000610373"/>
    </source>
</evidence>
<reference evidence="1" key="1">
    <citation type="submission" date="2020-10" db="EMBL/GenBank/DDBJ databases">
        <authorList>
            <person name="Hahn C.J."/>
            <person name="Laso-Perez R."/>
            <person name="Vulcano F."/>
            <person name="Vaziourakis K.-M."/>
            <person name="Stokke R."/>
            <person name="Steen I.H."/>
            <person name="Teske A."/>
            <person name="Boetius A."/>
            <person name="Liebeke M."/>
            <person name="Amann R."/>
            <person name="Knittel K."/>
        </authorList>
    </citation>
    <scope>NUCLEOTIDE SEQUENCE</scope>
    <source>
        <strain evidence="1">Gfbio:e3339647-f889-4370-9287-4fb5cb688e4c:AG392O15_GoMArc1</strain>
    </source>
</reference>
<comment type="caution">
    <text evidence="1">The sequence shown here is derived from an EMBL/GenBank/DDBJ whole genome shotgun (WGS) entry which is preliminary data.</text>
</comment>
<sequence length="104" mass="11384">MKMLSGGCVVKAVSDSGPIIHLVEVGCFHALQLQIAEVVIPAAIYNEVTRYNMPGSKELKESGIAVLRKKNKLIIMLPDEIAVKLGTKLSTYFNADKTIIIKEK</sequence>
<organism evidence="1 2">
    <name type="scientific">Candidatus Argoarchaeum ethanivorans</name>
    <dbReference type="NCBI Taxonomy" id="2608793"/>
    <lineage>
        <taxon>Archaea</taxon>
        <taxon>Methanobacteriati</taxon>
        <taxon>Methanobacteriota</taxon>
        <taxon>Stenosarchaea group</taxon>
        <taxon>Methanomicrobia</taxon>
        <taxon>Methanosarcinales</taxon>
        <taxon>Methanosarcinales incertae sedis</taxon>
        <taxon>GOM Arc I cluster</taxon>
        <taxon>Candidatus Argoarchaeum</taxon>
    </lineage>
</organism>
<dbReference type="Pfam" id="PF11848">
    <property type="entry name" value="DUF3368"/>
    <property type="match status" value="1"/>
</dbReference>
<dbReference type="Proteomes" id="UP000610373">
    <property type="component" value="Unassembled WGS sequence"/>
</dbReference>
<proteinExistence type="predicted"/>
<evidence type="ECO:0000313" key="1">
    <source>
        <dbReference type="EMBL" id="CAD6494262.1"/>
    </source>
</evidence>
<dbReference type="AlphaFoldDB" id="A0A811TEY5"/>
<dbReference type="InterPro" id="IPR021799">
    <property type="entry name" value="PIN-like_prokaryotic"/>
</dbReference>
<protein>
    <submittedName>
        <fullName evidence="1">Uncharacterized protein</fullName>
    </submittedName>
</protein>
<name>A0A811TEY5_9EURY</name>
<dbReference type="EMBL" id="CAJHIO010000071">
    <property type="protein sequence ID" value="CAD6494262.1"/>
    <property type="molecule type" value="Genomic_DNA"/>
</dbReference>
<accession>A0A811TEY5</accession>
<gene>
    <name evidence="1" type="ORF">CHKLHMKO_00683</name>
</gene>